<dbReference type="Proteomes" id="UP000524237">
    <property type="component" value="Unassembled WGS sequence"/>
</dbReference>
<dbReference type="SMART" id="SM00756">
    <property type="entry name" value="VKc"/>
    <property type="match status" value="1"/>
</dbReference>
<dbReference type="AlphaFoldDB" id="A0A7W3PNR1"/>
<gene>
    <name evidence="12" type="ORF">FB555_000746</name>
</gene>
<protein>
    <submittedName>
        <fullName evidence="12">Putative membrane protein</fullName>
    </submittedName>
</protein>
<keyword evidence="4" id="KW-0874">Quinone</keyword>
<evidence type="ECO:0000256" key="6">
    <source>
        <dbReference type="ARBA" id="ARBA00023002"/>
    </source>
</evidence>
<evidence type="ECO:0000256" key="10">
    <source>
        <dbReference type="SAM" id="Phobius"/>
    </source>
</evidence>
<dbReference type="InterPro" id="IPR012932">
    <property type="entry name" value="VKOR"/>
</dbReference>
<evidence type="ECO:0000256" key="5">
    <source>
        <dbReference type="ARBA" id="ARBA00022989"/>
    </source>
</evidence>
<feature type="transmembrane region" description="Helical" evidence="10">
    <location>
        <begin position="169"/>
        <end position="192"/>
    </location>
</feature>
<feature type="transmembrane region" description="Helical" evidence="10">
    <location>
        <begin position="128"/>
        <end position="149"/>
    </location>
</feature>
<keyword evidence="13" id="KW-1185">Reference proteome</keyword>
<keyword evidence="8" id="KW-1015">Disulfide bond</keyword>
<comment type="similarity">
    <text evidence="2">Belongs to the VKOR family.</text>
</comment>
<comment type="caution">
    <text evidence="12">The sequence shown here is derived from an EMBL/GenBank/DDBJ whole genome shotgun (WGS) entry which is preliminary data.</text>
</comment>
<keyword evidence="9" id="KW-0676">Redox-active center</keyword>
<evidence type="ECO:0000256" key="9">
    <source>
        <dbReference type="ARBA" id="ARBA00023284"/>
    </source>
</evidence>
<sequence length="198" mass="22030">MDTSQRRRSIGIATFFIIASAVGLLAAFVLLVEKLQILQFPDSKVSCDFGLVVQCGKNLASWQGSLLGFPNPTLGLIAWPVVMATGVAILAGARFAKWYWRSFNIVALAALGFVIWLIWQSIFFLGTLCPWCMVTWSVVIPLFWVSTLWNLKHGIWTANERAREFGARLLGWSPTLTFASYLVVAVIAQIQLDVLSYL</sequence>
<dbReference type="EMBL" id="JACGWU010000001">
    <property type="protein sequence ID" value="MBA8828675.1"/>
    <property type="molecule type" value="Genomic_DNA"/>
</dbReference>
<feature type="transmembrane region" description="Helical" evidence="10">
    <location>
        <begin position="12"/>
        <end position="32"/>
    </location>
</feature>
<organism evidence="12 13">
    <name type="scientific">Alpinimonas psychrophila</name>
    <dbReference type="NCBI Taxonomy" id="748908"/>
    <lineage>
        <taxon>Bacteria</taxon>
        <taxon>Bacillati</taxon>
        <taxon>Actinomycetota</taxon>
        <taxon>Actinomycetes</taxon>
        <taxon>Micrococcales</taxon>
        <taxon>Microbacteriaceae</taxon>
        <taxon>Alpinimonas</taxon>
    </lineage>
</organism>
<evidence type="ECO:0000256" key="7">
    <source>
        <dbReference type="ARBA" id="ARBA00023136"/>
    </source>
</evidence>
<proteinExistence type="inferred from homology"/>
<name>A0A7W3PNR1_9MICO</name>
<dbReference type="InterPro" id="IPR038354">
    <property type="entry name" value="VKOR_sf"/>
</dbReference>
<dbReference type="Gene3D" id="1.20.1440.130">
    <property type="entry name" value="VKOR domain"/>
    <property type="match status" value="1"/>
</dbReference>
<reference evidence="12 13" key="1">
    <citation type="submission" date="2020-07" db="EMBL/GenBank/DDBJ databases">
        <title>Sequencing the genomes of 1000 actinobacteria strains.</title>
        <authorList>
            <person name="Klenk H.-P."/>
        </authorList>
    </citation>
    <scope>NUCLEOTIDE SEQUENCE [LARGE SCALE GENOMIC DNA]</scope>
    <source>
        <strain evidence="12 13">DSM 23737</strain>
    </source>
</reference>
<evidence type="ECO:0000256" key="4">
    <source>
        <dbReference type="ARBA" id="ARBA00022719"/>
    </source>
</evidence>
<dbReference type="GO" id="GO:0016491">
    <property type="term" value="F:oxidoreductase activity"/>
    <property type="evidence" value="ECO:0007669"/>
    <property type="project" value="UniProtKB-KW"/>
</dbReference>
<comment type="subcellular location">
    <subcellularLocation>
        <location evidence="1">Membrane</location>
        <topology evidence="1">Multi-pass membrane protein</topology>
    </subcellularLocation>
</comment>
<keyword evidence="5 10" id="KW-1133">Transmembrane helix</keyword>
<keyword evidence="7 10" id="KW-0472">Membrane</keyword>
<dbReference type="CDD" id="cd12922">
    <property type="entry name" value="VKOR_5"/>
    <property type="match status" value="1"/>
</dbReference>
<dbReference type="RefSeq" id="WP_182484065.1">
    <property type="nucleotide sequence ID" value="NZ_JACGWU010000001.1"/>
</dbReference>
<evidence type="ECO:0000313" key="12">
    <source>
        <dbReference type="EMBL" id="MBA8828675.1"/>
    </source>
</evidence>
<dbReference type="GO" id="GO:0016020">
    <property type="term" value="C:membrane"/>
    <property type="evidence" value="ECO:0007669"/>
    <property type="project" value="UniProtKB-SubCell"/>
</dbReference>
<evidence type="ECO:0000256" key="2">
    <source>
        <dbReference type="ARBA" id="ARBA00006214"/>
    </source>
</evidence>
<evidence type="ECO:0000313" key="13">
    <source>
        <dbReference type="Proteomes" id="UP000524237"/>
    </source>
</evidence>
<keyword evidence="3 10" id="KW-0812">Transmembrane</keyword>
<evidence type="ECO:0000259" key="11">
    <source>
        <dbReference type="SMART" id="SM00756"/>
    </source>
</evidence>
<evidence type="ECO:0000256" key="3">
    <source>
        <dbReference type="ARBA" id="ARBA00022692"/>
    </source>
</evidence>
<keyword evidence="6" id="KW-0560">Oxidoreductase</keyword>
<feature type="transmembrane region" description="Helical" evidence="10">
    <location>
        <begin position="76"/>
        <end position="96"/>
    </location>
</feature>
<feature type="domain" description="Vitamin K epoxide reductase" evidence="11">
    <location>
        <begin position="9"/>
        <end position="150"/>
    </location>
</feature>
<dbReference type="Pfam" id="PF07884">
    <property type="entry name" value="VKOR"/>
    <property type="match status" value="1"/>
</dbReference>
<evidence type="ECO:0000256" key="8">
    <source>
        <dbReference type="ARBA" id="ARBA00023157"/>
    </source>
</evidence>
<accession>A0A7W3PNR1</accession>
<dbReference type="GO" id="GO:0048038">
    <property type="term" value="F:quinone binding"/>
    <property type="evidence" value="ECO:0007669"/>
    <property type="project" value="UniProtKB-KW"/>
</dbReference>
<dbReference type="InterPro" id="IPR041714">
    <property type="entry name" value="VKOR_Actinobacteria"/>
</dbReference>
<evidence type="ECO:0000256" key="1">
    <source>
        <dbReference type="ARBA" id="ARBA00004141"/>
    </source>
</evidence>
<feature type="transmembrane region" description="Helical" evidence="10">
    <location>
        <begin position="103"/>
        <end position="122"/>
    </location>
</feature>